<gene>
    <name evidence="2" type="ORF">C456_07697</name>
</gene>
<dbReference type="EMBL" id="AOLH01000011">
    <property type="protein sequence ID" value="ELZ75127.1"/>
    <property type="molecule type" value="Genomic_DNA"/>
</dbReference>
<dbReference type="PATRIC" id="fig|1230452.3.peg.1468"/>
<name>M0GUC5_HALL2</name>
<protein>
    <submittedName>
        <fullName evidence="2">Uncharacterized protein</fullName>
    </submittedName>
</protein>
<comment type="caution">
    <text evidence="2">The sequence shown here is derived from an EMBL/GenBank/DDBJ whole genome shotgun (WGS) entry which is preliminary data.</text>
</comment>
<reference evidence="2 3" key="1">
    <citation type="journal article" date="2014" name="PLoS Genet.">
        <title>Phylogenetically driven sequencing of extremely halophilic archaea reveals strategies for static and dynamic osmo-response.</title>
        <authorList>
            <person name="Becker E.A."/>
            <person name="Seitzer P.M."/>
            <person name="Tritt A."/>
            <person name="Larsen D."/>
            <person name="Krusor M."/>
            <person name="Yao A.I."/>
            <person name="Wu D."/>
            <person name="Madern D."/>
            <person name="Eisen J.A."/>
            <person name="Darling A.E."/>
            <person name="Facciotti M.T."/>
        </authorList>
    </citation>
    <scope>NUCLEOTIDE SEQUENCE [LARGE SCALE GENOMIC DNA]</scope>
    <source>
        <strain evidence="3">DSM 14919 / CCM 7023 / CIP 107410 / JCM 9276 / NCIMB 13854 / Aa 2.2</strain>
    </source>
</reference>
<accession>M0GUC5</accession>
<evidence type="ECO:0000313" key="2">
    <source>
        <dbReference type="EMBL" id="ELZ75127.1"/>
    </source>
</evidence>
<evidence type="ECO:0000313" key="3">
    <source>
        <dbReference type="Proteomes" id="UP000011535"/>
    </source>
</evidence>
<evidence type="ECO:0000256" key="1">
    <source>
        <dbReference type="SAM" id="MobiDB-lite"/>
    </source>
</evidence>
<sequence length="58" mass="6080">MVPDCDDSLPLVTDPGQTDRARTARVRADPRPGPDFDPVTTHNRGGSRSGIAGAYGDA</sequence>
<dbReference type="Proteomes" id="UP000011535">
    <property type="component" value="Unassembled WGS sequence"/>
</dbReference>
<feature type="compositionally biased region" description="Basic and acidic residues" evidence="1">
    <location>
        <begin position="17"/>
        <end position="34"/>
    </location>
</feature>
<proteinExistence type="predicted"/>
<feature type="region of interest" description="Disordered" evidence="1">
    <location>
        <begin position="1"/>
        <end position="58"/>
    </location>
</feature>
<organism evidence="2 3">
    <name type="scientific">Haloferax lucentense (strain DSM 14919 / JCM 9276 / NCIMB 13854 / Aa 2.2)</name>
    <name type="common">Haloferax alicantei</name>
    <dbReference type="NCBI Taxonomy" id="1230452"/>
    <lineage>
        <taxon>Archaea</taxon>
        <taxon>Methanobacteriati</taxon>
        <taxon>Methanobacteriota</taxon>
        <taxon>Stenosarchaea group</taxon>
        <taxon>Halobacteria</taxon>
        <taxon>Halobacteriales</taxon>
        <taxon>Haloferacaceae</taxon>
        <taxon>Haloferax</taxon>
    </lineage>
</organism>
<dbReference type="AlphaFoldDB" id="M0GUC5"/>